<keyword evidence="3" id="KW-1185">Reference proteome</keyword>
<sequence length="158" mass="18953">MLMEKRYFVLKNGYLNIDESHFYFSDHGNWETCNILEETELPRVTFFQISNKIIYTMYVVLFCIFVIGFITGKADFSYAVLLFGVIFSLLNLLYKVKYFKIPLHKIERIELRNQKVIVQFANHSNKSITHTVKLDDLKEYKDIKQYFRTHFNQKLRVA</sequence>
<organism evidence="2 3">
    <name type="scientific">Kordia periserrulae</name>
    <dbReference type="NCBI Taxonomy" id="701523"/>
    <lineage>
        <taxon>Bacteria</taxon>
        <taxon>Pseudomonadati</taxon>
        <taxon>Bacteroidota</taxon>
        <taxon>Flavobacteriia</taxon>
        <taxon>Flavobacteriales</taxon>
        <taxon>Flavobacteriaceae</taxon>
        <taxon>Kordia</taxon>
    </lineage>
</organism>
<evidence type="ECO:0000313" key="3">
    <source>
        <dbReference type="Proteomes" id="UP000244090"/>
    </source>
</evidence>
<dbReference type="AlphaFoldDB" id="A0A2T6C2W2"/>
<feature type="transmembrane region" description="Helical" evidence="1">
    <location>
        <begin position="53"/>
        <end position="70"/>
    </location>
</feature>
<keyword evidence="1" id="KW-1133">Transmembrane helix</keyword>
<keyword evidence="1" id="KW-0472">Membrane</keyword>
<evidence type="ECO:0000256" key="1">
    <source>
        <dbReference type="SAM" id="Phobius"/>
    </source>
</evidence>
<protein>
    <submittedName>
        <fullName evidence="2">Uncharacterized protein</fullName>
    </submittedName>
</protein>
<keyword evidence="1" id="KW-0812">Transmembrane</keyword>
<evidence type="ECO:0000313" key="2">
    <source>
        <dbReference type="EMBL" id="PTX62660.1"/>
    </source>
</evidence>
<reference evidence="2 3" key="1">
    <citation type="submission" date="2018-04" db="EMBL/GenBank/DDBJ databases">
        <title>Genomic Encyclopedia of Archaeal and Bacterial Type Strains, Phase II (KMG-II): from individual species to whole genera.</title>
        <authorList>
            <person name="Goeker M."/>
        </authorList>
    </citation>
    <scope>NUCLEOTIDE SEQUENCE [LARGE SCALE GENOMIC DNA]</scope>
    <source>
        <strain evidence="2 3">DSM 25731</strain>
    </source>
</reference>
<gene>
    <name evidence="2" type="ORF">C8N46_10256</name>
</gene>
<name>A0A2T6C2W2_9FLAO</name>
<accession>A0A2T6C2W2</accession>
<dbReference type="EMBL" id="QBKT01000002">
    <property type="protein sequence ID" value="PTX62660.1"/>
    <property type="molecule type" value="Genomic_DNA"/>
</dbReference>
<feature type="transmembrane region" description="Helical" evidence="1">
    <location>
        <begin position="76"/>
        <end position="94"/>
    </location>
</feature>
<proteinExistence type="predicted"/>
<dbReference type="Proteomes" id="UP000244090">
    <property type="component" value="Unassembled WGS sequence"/>
</dbReference>
<comment type="caution">
    <text evidence="2">The sequence shown here is derived from an EMBL/GenBank/DDBJ whole genome shotgun (WGS) entry which is preliminary data.</text>
</comment>